<dbReference type="GO" id="GO:0005829">
    <property type="term" value="C:cytosol"/>
    <property type="evidence" value="ECO:0007669"/>
    <property type="project" value="TreeGrafter"/>
</dbReference>
<comment type="function">
    <text evidence="6">Deoxyribonuclease which catalyzes (in vitro) the decatenation of kinetoplast DNA, which are circular DNA catenated to each other, producing linear DNA molecules. Plays an important role in chromosomal segregation and cell cycle progression during eye development probably via its DNA decatenation activity.</text>
</comment>
<feature type="binding site" evidence="7">
    <location>
        <position position="220"/>
    </location>
    <ligand>
        <name>a divalent metal cation</name>
        <dbReference type="ChEBI" id="CHEBI:60240"/>
        <label>1</label>
    </ligand>
</feature>
<reference evidence="8" key="1">
    <citation type="submission" date="2020-03" db="EMBL/GenBank/DDBJ databases">
        <title>Transcriptomic Profiling of the Digestive Tract of the Rat Flea, Xenopsylla cheopis, Following Blood Feeding and Infection with Yersinia pestis.</title>
        <authorList>
            <person name="Bland D.M."/>
            <person name="Martens C.A."/>
            <person name="Virtaneva K."/>
            <person name="Kanakabandi K."/>
            <person name="Long D."/>
            <person name="Rosenke R."/>
            <person name="Saturday G.A."/>
            <person name="Hoyt F.H."/>
            <person name="Bruno D.P."/>
            <person name="Ribeiro J.M.C."/>
            <person name="Hinnebusch J."/>
        </authorList>
    </citation>
    <scope>NUCLEOTIDE SEQUENCE</scope>
</reference>
<evidence type="ECO:0000256" key="4">
    <source>
        <dbReference type="ARBA" id="ARBA00022801"/>
    </source>
</evidence>
<dbReference type="PROSITE" id="PS01091">
    <property type="entry name" value="TATD_3"/>
    <property type="match status" value="1"/>
</dbReference>
<dbReference type="Pfam" id="PF01026">
    <property type="entry name" value="TatD_DNase"/>
    <property type="match status" value="1"/>
</dbReference>
<dbReference type="PROSITE" id="PS01090">
    <property type="entry name" value="TATD_2"/>
    <property type="match status" value="1"/>
</dbReference>
<dbReference type="InterPro" id="IPR050891">
    <property type="entry name" value="TatD-type_Hydrolase"/>
</dbReference>
<organism evidence="8">
    <name type="scientific">Xenopsylla cheopis</name>
    <name type="common">Oriental rat flea</name>
    <name type="synonym">Pulex cheopis</name>
    <dbReference type="NCBI Taxonomy" id="163159"/>
    <lineage>
        <taxon>Eukaryota</taxon>
        <taxon>Metazoa</taxon>
        <taxon>Ecdysozoa</taxon>
        <taxon>Arthropoda</taxon>
        <taxon>Hexapoda</taxon>
        <taxon>Insecta</taxon>
        <taxon>Pterygota</taxon>
        <taxon>Neoptera</taxon>
        <taxon>Endopterygota</taxon>
        <taxon>Siphonaptera</taxon>
        <taxon>Pulicidae</taxon>
        <taxon>Xenopsyllinae</taxon>
        <taxon>Xenopsylla</taxon>
    </lineage>
</organism>
<accession>A0A6M2DH18</accession>
<evidence type="ECO:0000313" key="8">
    <source>
        <dbReference type="EMBL" id="NOV44338.1"/>
    </source>
</evidence>
<evidence type="ECO:0000256" key="7">
    <source>
        <dbReference type="PIRSR" id="PIRSR005902-1"/>
    </source>
</evidence>
<name>A0A6M2DH18_XENCH</name>
<dbReference type="PANTHER" id="PTHR10060">
    <property type="entry name" value="TATD FAMILY DEOXYRIBONUCLEASE"/>
    <property type="match status" value="1"/>
</dbReference>
<dbReference type="FunFam" id="3.20.20.140:FF:000040">
    <property type="entry name" value="Putative tatD related deoxyribonuclease"/>
    <property type="match status" value="1"/>
</dbReference>
<dbReference type="SUPFAM" id="SSF51556">
    <property type="entry name" value="Metallo-dependent hydrolases"/>
    <property type="match status" value="1"/>
</dbReference>
<dbReference type="CDD" id="cd01310">
    <property type="entry name" value="TatD_DNAse"/>
    <property type="match status" value="1"/>
</dbReference>
<dbReference type="AlphaFoldDB" id="A0A6M2DH18"/>
<evidence type="ECO:0000256" key="5">
    <source>
        <dbReference type="ARBA" id="ARBA00039767"/>
    </source>
</evidence>
<keyword evidence="4" id="KW-0378">Hydrolase</keyword>
<evidence type="ECO:0000256" key="2">
    <source>
        <dbReference type="ARBA" id="ARBA00022722"/>
    </source>
</evidence>
<dbReference type="InterPro" id="IPR018228">
    <property type="entry name" value="DNase_TatD-rel_CS"/>
</dbReference>
<comment type="similarity">
    <text evidence="1">Belongs to the metallo-dependent hydrolases superfamily. TatD-type hydrolase family.</text>
</comment>
<dbReference type="GO" id="GO:0008296">
    <property type="term" value="F:3'-5'-DNA exonuclease activity"/>
    <property type="evidence" value="ECO:0007669"/>
    <property type="project" value="TreeGrafter"/>
</dbReference>
<keyword evidence="3 7" id="KW-0479">Metal-binding</keyword>
<dbReference type="InterPro" id="IPR032466">
    <property type="entry name" value="Metal_Hydrolase"/>
</dbReference>
<feature type="binding site" evidence="7">
    <location>
        <position position="110"/>
    </location>
    <ligand>
        <name>a divalent metal cation</name>
        <dbReference type="ChEBI" id="CHEBI:60240"/>
        <label>1</label>
    </ligand>
</feature>
<feature type="binding site" evidence="7">
    <location>
        <position position="147"/>
    </location>
    <ligand>
        <name>a divalent metal cation</name>
        <dbReference type="ChEBI" id="CHEBI:60240"/>
        <label>2</label>
    </ligand>
</feature>
<feature type="binding site" evidence="7">
    <location>
        <position position="172"/>
    </location>
    <ligand>
        <name>a divalent metal cation</name>
        <dbReference type="ChEBI" id="CHEBI:60240"/>
        <label>2</label>
    </ligand>
</feature>
<sequence>MKRFIDIGANLTDAMYLGIYHGSQKHEPDIKEVIQRSWSAGLEKIIITGGSVEDAQSALTLAILDDRLFCTVGCHPTRCKEFVEKDPQEYLNQLLNLINENPTKVVAIGEIGLDYDRLSFCEKDIQKKFFELQLTMCDQVNLPLFLHCRAAYDDFLEILCRNTHRVHGGVVHSFDGSAEDARRILDLGLYIGLNGCSLKNSENLNVAKTIPLESLLLETDSPWCEIKPSHAGYEYIKTKFPSVKKEKWQCGSIIKGRTEPMHIIQVLEILAKIKHEEENKVAQIIYDNTTKLFFKNL</sequence>
<dbReference type="Gene3D" id="3.20.20.140">
    <property type="entry name" value="Metal-dependent hydrolases"/>
    <property type="match status" value="1"/>
</dbReference>
<proteinExistence type="inferred from homology"/>
<keyword evidence="2" id="KW-0540">Nuclease</keyword>
<evidence type="ECO:0000256" key="1">
    <source>
        <dbReference type="ARBA" id="ARBA00009275"/>
    </source>
</evidence>
<evidence type="ECO:0000256" key="3">
    <source>
        <dbReference type="ARBA" id="ARBA00022723"/>
    </source>
</evidence>
<dbReference type="PANTHER" id="PTHR10060:SF15">
    <property type="entry name" value="DEOXYRIBONUCLEASE TATDN1"/>
    <property type="match status" value="1"/>
</dbReference>
<dbReference type="EMBL" id="GIIL01000612">
    <property type="protein sequence ID" value="NOV44338.1"/>
    <property type="molecule type" value="Transcribed_RNA"/>
</dbReference>
<evidence type="ECO:0000256" key="6">
    <source>
        <dbReference type="ARBA" id="ARBA00045223"/>
    </source>
</evidence>
<dbReference type="GO" id="GO:0046872">
    <property type="term" value="F:metal ion binding"/>
    <property type="evidence" value="ECO:0007669"/>
    <property type="project" value="UniProtKB-KW"/>
</dbReference>
<dbReference type="PIRSF" id="PIRSF005902">
    <property type="entry name" value="DNase_TatD"/>
    <property type="match status" value="1"/>
</dbReference>
<dbReference type="InterPro" id="IPR001130">
    <property type="entry name" value="TatD-like"/>
</dbReference>
<protein>
    <recommendedName>
        <fullName evidence="5">Deoxyribonuclease TATDN1</fullName>
    </recommendedName>
</protein>